<keyword evidence="4" id="KW-0165">Cleavage on pair of basic residues</keyword>
<evidence type="ECO:0000256" key="7">
    <source>
        <dbReference type="ARBA" id="ARBA00023157"/>
    </source>
</evidence>
<dbReference type="EMBL" id="MK182394">
    <property type="protein sequence ID" value="QDB64550.1"/>
    <property type="molecule type" value="mRNA"/>
</dbReference>
<evidence type="ECO:0000256" key="8">
    <source>
        <dbReference type="RuleBase" id="RU000636"/>
    </source>
</evidence>
<dbReference type="PANTHER" id="PTHR14447">
    <property type="entry name" value="UROTENSIN 2"/>
    <property type="match status" value="1"/>
</dbReference>
<dbReference type="GO" id="GO:0097746">
    <property type="term" value="P:blood vessel diameter maintenance"/>
    <property type="evidence" value="ECO:0007669"/>
    <property type="project" value="InterPro"/>
</dbReference>
<dbReference type="PROSITE" id="PS00984">
    <property type="entry name" value="UROTENSIN_II"/>
    <property type="match status" value="1"/>
</dbReference>
<feature type="signal peptide" evidence="9">
    <location>
        <begin position="1"/>
        <end position="21"/>
    </location>
</feature>
<proteinExistence type="evidence at transcript level"/>
<dbReference type="GO" id="GO:0005576">
    <property type="term" value="C:extracellular region"/>
    <property type="evidence" value="ECO:0007669"/>
    <property type="project" value="UniProtKB-SubCell"/>
</dbReference>
<keyword evidence="5 8" id="KW-0372">Hormone</keyword>
<comment type="similarity">
    <text evidence="2 8">Belongs to the urotensin-2 family.</text>
</comment>
<sequence>MISGMLLSWALLLLSISPLLAHPVSDPADMPYTGPDSMEETGAEELSVSDVGSLLQRAAALGYSPLLSREGLKLNGLLPKEASKMVVLENPGHLTSLGHLLGIKRPYRKRANGADCFWKYCV</sequence>
<dbReference type="InterPro" id="IPR001483">
    <property type="entry name" value="Urotensin_II"/>
</dbReference>
<reference evidence="10" key="1">
    <citation type="submission" date="2018-11" db="EMBL/GenBank/DDBJ databases">
        <authorList>
            <person name="Xu X."/>
        </authorList>
    </citation>
    <scope>NUCLEOTIDE SEQUENCE</scope>
    <source>
        <tissue evidence="10">Dorsal fin</tissue>
    </source>
</reference>
<keyword evidence="6 9" id="KW-0732">Signal</keyword>
<protein>
    <submittedName>
        <fullName evidence="10">Urotensin 2-alpha</fullName>
    </submittedName>
</protein>
<feature type="chain" id="PRO_5021457719" evidence="9">
    <location>
        <begin position="22"/>
        <end position="122"/>
    </location>
</feature>
<comment type="subcellular location">
    <subcellularLocation>
        <location evidence="1 8">Secreted</location>
    </subcellularLocation>
</comment>
<dbReference type="GO" id="GO:0005179">
    <property type="term" value="F:hormone activity"/>
    <property type="evidence" value="ECO:0007669"/>
    <property type="project" value="UniProtKB-KW"/>
</dbReference>
<keyword evidence="7" id="KW-1015">Disulfide bond</keyword>
<dbReference type="GO" id="GO:0008217">
    <property type="term" value="P:regulation of blood pressure"/>
    <property type="evidence" value="ECO:0007669"/>
    <property type="project" value="InterPro"/>
</dbReference>
<evidence type="ECO:0000256" key="4">
    <source>
        <dbReference type="ARBA" id="ARBA00022685"/>
    </source>
</evidence>
<keyword evidence="3" id="KW-0964">Secreted</keyword>
<name>A0A4Y5T963_9TELE</name>
<evidence type="ECO:0000256" key="2">
    <source>
        <dbReference type="ARBA" id="ARBA00006719"/>
    </source>
</evidence>
<evidence type="ECO:0000256" key="5">
    <source>
        <dbReference type="ARBA" id="ARBA00022702"/>
    </source>
</evidence>
<evidence type="ECO:0000256" key="1">
    <source>
        <dbReference type="ARBA" id="ARBA00004613"/>
    </source>
</evidence>
<evidence type="ECO:0000256" key="3">
    <source>
        <dbReference type="ARBA" id="ARBA00022525"/>
    </source>
</evidence>
<evidence type="ECO:0000256" key="9">
    <source>
        <dbReference type="SAM" id="SignalP"/>
    </source>
</evidence>
<dbReference type="AlphaFoldDB" id="A0A4Y5T963"/>
<dbReference type="PANTHER" id="PTHR14447:SF0">
    <property type="entry name" value="UROTENSIN-2"/>
    <property type="match status" value="1"/>
</dbReference>
<organism evidence="10">
    <name type="scientific">Pristella maxillaris</name>
    <dbReference type="NCBI Taxonomy" id="681932"/>
    <lineage>
        <taxon>Eukaryota</taxon>
        <taxon>Metazoa</taxon>
        <taxon>Chordata</taxon>
        <taxon>Craniata</taxon>
        <taxon>Vertebrata</taxon>
        <taxon>Euteleostomi</taxon>
        <taxon>Actinopterygii</taxon>
        <taxon>Neopterygii</taxon>
        <taxon>Teleostei</taxon>
        <taxon>Ostariophysi</taxon>
        <taxon>Characiformes</taxon>
        <taxon>Characoidei</taxon>
        <taxon>Acestrorhamphidae</taxon>
        <taxon>Pristella</taxon>
    </lineage>
</organism>
<dbReference type="Pfam" id="PF02083">
    <property type="entry name" value="Urotensin_II"/>
    <property type="match status" value="1"/>
</dbReference>
<evidence type="ECO:0000313" key="10">
    <source>
        <dbReference type="EMBL" id="QDB64550.1"/>
    </source>
</evidence>
<accession>A0A4Y5T963</accession>
<evidence type="ECO:0000256" key="6">
    <source>
        <dbReference type="ARBA" id="ARBA00022729"/>
    </source>
</evidence>